<dbReference type="Pfam" id="PF14690">
    <property type="entry name" value="Zn_ribbon_ISL3"/>
    <property type="match status" value="1"/>
</dbReference>
<evidence type="ECO:0000313" key="4">
    <source>
        <dbReference type="Proteomes" id="UP000295680"/>
    </source>
</evidence>
<comment type="caution">
    <text evidence="3">The sequence shown here is derived from an EMBL/GenBank/DDBJ whole genome shotgun (WGS) entry which is preliminary data.</text>
</comment>
<sequence length="633" mass="69893">MRISARSRREAGVCPDCSASSTAVHSSYQRRPADLPVGGQPVSIVLAVRRFFCPNAGCARRTFAEQFEGLVGRRRQRTISLLGMLEVIALAVAGRSGARMADRMAITVSRMTLLRLVRALPEQPVATPRVLGVDDFALLRGSVYASVLLDMDTHRPIEVLPDRTAETFAAWLRAHPGVEVICRDRAGAYAEGARTGAPTAIQVADRFRLWKNLGEAVESTVVTHRACLREPEPEAPNGKVPATNTSDDTPPLVPDGVLDVCGRERRLVTRTRERFTAVQELRAQGLSLGAISRQLGLDHSTVRRYANVGSADELLVKAVNRTSRLDRFKPYINQRWNDGCTEAVTLHDELKALGWKGSVQTVRRYVHAFRATSTTPPATAPTVPAPPKPRRVVRWIMTNPDNLSAGDTVRLKEVFARCPELTAAAGHVRDFAMMMRELRGDQLDEWMRRVQADDLPGLHSFVTGIKRDRDAVVNGLTDGTTVPGPLSPGRPATSARRRQFGGGDDAIGRRGPAGYRHLHGRRRACGCRVGPGARWFMNPRFLCGRRSHGCIARGHRTTRTPPANSPRTCVGSPPPQQTGRRNWARPNGWSAPRGQTPRALPCPTGWQQTARTGRPSPRPPNDRRRWRRTMRGR</sequence>
<feature type="domain" description="HTH IS21-type" evidence="2">
    <location>
        <begin position="273"/>
        <end position="336"/>
    </location>
</feature>
<dbReference type="EMBL" id="SLWS01000007">
    <property type="protein sequence ID" value="TCO55688.1"/>
    <property type="molecule type" value="Genomic_DNA"/>
</dbReference>
<keyword evidence="4" id="KW-1185">Reference proteome</keyword>
<dbReference type="AlphaFoldDB" id="A0A4R2JFP8"/>
<organism evidence="3 4">
    <name type="scientific">Actinocrispum wychmicini</name>
    <dbReference type="NCBI Taxonomy" id="1213861"/>
    <lineage>
        <taxon>Bacteria</taxon>
        <taxon>Bacillati</taxon>
        <taxon>Actinomycetota</taxon>
        <taxon>Actinomycetes</taxon>
        <taxon>Pseudonocardiales</taxon>
        <taxon>Pseudonocardiaceae</taxon>
        <taxon>Actinocrispum</taxon>
    </lineage>
</organism>
<name>A0A4R2JFP8_9PSEU</name>
<evidence type="ECO:0000256" key="1">
    <source>
        <dbReference type="SAM" id="MobiDB-lite"/>
    </source>
</evidence>
<dbReference type="InterPro" id="IPR047951">
    <property type="entry name" value="Transpos_ISL3"/>
</dbReference>
<dbReference type="InterPro" id="IPR029261">
    <property type="entry name" value="Transposase_Znf"/>
</dbReference>
<dbReference type="NCBIfam" id="NF033550">
    <property type="entry name" value="transpos_ISL3"/>
    <property type="match status" value="1"/>
</dbReference>
<dbReference type="Pfam" id="PF01610">
    <property type="entry name" value="DDE_Tnp_ISL3"/>
    <property type="match status" value="1"/>
</dbReference>
<feature type="region of interest" description="Disordered" evidence="1">
    <location>
        <begin position="554"/>
        <end position="633"/>
    </location>
</feature>
<dbReference type="InterPro" id="IPR017894">
    <property type="entry name" value="HTH_IS21_transposase_type"/>
</dbReference>
<evidence type="ECO:0000313" key="3">
    <source>
        <dbReference type="EMBL" id="TCO55688.1"/>
    </source>
</evidence>
<protein>
    <submittedName>
        <fullName evidence="3">Transposase</fullName>
    </submittedName>
</protein>
<feature type="region of interest" description="Disordered" evidence="1">
    <location>
        <begin position="229"/>
        <end position="255"/>
    </location>
</feature>
<reference evidence="3 4" key="1">
    <citation type="submission" date="2019-03" db="EMBL/GenBank/DDBJ databases">
        <title>Genomic Encyclopedia of Type Strains, Phase IV (KMG-IV): sequencing the most valuable type-strain genomes for metagenomic binning, comparative biology and taxonomic classification.</title>
        <authorList>
            <person name="Goeker M."/>
        </authorList>
    </citation>
    <scope>NUCLEOTIDE SEQUENCE [LARGE SCALE GENOMIC DNA]</scope>
    <source>
        <strain evidence="3 4">DSM 45934</strain>
    </source>
</reference>
<dbReference type="PANTHER" id="PTHR33498:SF1">
    <property type="entry name" value="TRANSPOSASE FOR INSERTION SEQUENCE ELEMENT IS1557"/>
    <property type="match status" value="1"/>
</dbReference>
<dbReference type="Gene3D" id="1.10.10.60">
    <property type="entry name" value="Homeodomain-like"/>
    <property type="match status" value="1"/>
</dbReference>
<dbReference type="RefSeq" id="WP_279494630.1">
    <property type="nucleotide sequence ID" value="NZ_SLWS01000007.1"/>
</dbReference>
<gene>
    <name evidence="3" type="ORF">EV192_107110</name>
</gene>
<dbReference type="InterPro" id="IPR002560">
    <property type="entry name" value="Transposase_DDE"/>
</dbReference>
<dbReference type="PROSITE" id="PS50531">
    <property type="entry name" value="HTH_IS21"/>
    <property type="match status" value="1"/>
</dbReference>
<evidence type="ECO:0000259" key="2">
    <source>
        <dbReference type="PROSITE" id="PS50531"/>
    </source>
</evidence>
<accession>A0A4R2JFP8</accession>
<dbReference type="Proteomes" id="UP000295680">
    <property type="component" value="Unassembled WGS sequence"/>
</dbReference>
<proteinExistence type="predicted"/>
<dbReference type="PANTHER" id="PTHR33498">
    <property type="entry name" value="TRANSPOSASE FOR INSERTION SEQUENCE ELEMENT IS1557"/>
    <property type="match status" value="1"/>
</dbReference>
<feature type="compositionally biased region" description="Basic residues" evidence="1">
    <location>
        <begin position="624"/>
        <end position="633"/>
    </location>
</feature>
<feature type="region of interest" description="Disordered" evidence="1">
    <location>
        <begin position="476"/>
        <end position="514"/>
    </location>
</feature>